<dbReference type="FunFam" id="3.40.50.970:FF:000129">
    <property type="entry name" value="Transketolase"/>
    <property type="match status" value="1"/>
</dbReference>
<dbReference type="InterPro" id="IPR033248">
    <property type="entry name" value="Transketolase_C"/>
</dbReference>
<reference evidence="5 6" key="1">
    <citation type="journal article" date="2016" name="Nat. Commun.">
        <title>Thousands of microbial genomes shed light on interconnected biogeochemical processes in an aquifer system.</title>
        <authorList>
            <person name="Anantharaman K."/>
            <person name="Brown C.T."/>
            <person name="Hug L.A."/>
            <person name="Sharon I."/>
            <person name="Castelle C.J."/>
            <person name="Probst A.J."/>
            <person name="Thomas B.C."/>
            <person name="Singh A."/>
            <person name="Wilkins M.J."/>
            <person name="Karaoz U."/>
            <person name="Brodie E.L."/>
            <person name="Williams K.H."/>
            <person name="Hubbard S.S."/>
            <person name="Banfield J.F."/>
        </authorList>
    </citation>
    <scope>NUCLEOTIDE SEQUENCE [LARGE SCALE GENOMIC DNA]</scope>
</reference>
<dbReference type="Pfam" id="PF02779">
    <property type="entry name" value="Transket_pyr"/>
    <property type="match status" value="1"/>
</dbReference>
<dbReference type="Proteomes" id="UP000179686">
    <property type="component" value="Unassembled WGS sequence"/>
</dbReference>
<accession>A0A1F6VQX5</accession>
<evidence type="ECO:0000313" key="6">
    <source>
        <dbReference type="Proteomes" id="UP000179686"/>
    </source>
</evidence>
<dbReference type="EMBL" id="MFUC01000013">
    <property type="protein sequence ID" value="OGI72038.1"/>
    <property type="molecule type" value="Genomic_DNA"/>
</dbReference>
<evidence type="ECO:0000313" key="5">
    <source>
        <dbReference type="EMBL" id="OGI72038.1"/>
    </source>
</evidence>
<keyword evidence="3" id="KW-0786">Thiamine pyrophosphate</keyword>
<evidence type="ECO:0000256" key="2">
    <source>
        <dbReference type="ARBA" id="ARBA00007131"/>
    </source>
</evidence>
<dbReference type="PANTHER" id="PTHR43825">
    <property type="entry name" value="PYRUVATE DEHYDROGENASE E1 COMPONENT"/>
    <property type="match status" value="1"/>
</dbReference>
<dbReference type="Pfam" id="PF02780">
    <property type="entry name" value="Transketolase_C"/>
    <property type="match status" value="1"/>
</dbReference>
<dbReference type="PANTHER" id="PTHR43825:SF1">
    <property type="entry name" value="TRANSKETOLASE-LIKE PYRIMIDINE-BINDING DOMAIN-CONTAINING PROTEIN"/>
    <property type="match status" value="1"/>
</dbReference>
<feature type="domain" description="Transketolase-like pyrimidine-binding" evidence="4">
    <location>
        <begin position="20"/>
        <end position="185"/>
    </location>
</feature>
<comment type="cofactor">
    <cofactor evidence="1">
        <name>thiamine diphosphate</name>
        <dbReference type="ChEBI" id="CHEBI:58937"/>
    </cofactor>
</comment>
<protein>
    <submittedName>
        <fullName evidence="5">Transketolase</fullName>
    </submittedName>
</protein>
<dbReference type="Gene3D" id="3.40.50.920">
    <property type="match status" value="1"/>
</dbReference>
<organism evidence="5 6">
    <name type="scientific">Candidatus Nomurabacteria bacterium RIFCSPHIGHO2_02_FULL_38_15</name>
    <dbReference type="NCBI Taxonomy" id="1801752"/>
    <lineage>
        <taxon>Bacteria</taxon>
        <taxon>Candidatus Nomuraibacteriota</taxon>
    </lineage>
</organism>
<dbReference type="InterPro" id="IPR029061">
    <property type="entry name" value="THDP-binding"/>
</dbReference>
<comment type="caution">
    <text evidence="5">The sequence shown here is derived from an EMBL/GenBank/DDBJ whole genome shotgun (WGS) entry which is preliminary data.</text>
</comment>
<dbReference type="SMART" id="SM00861">
    <property type="entry name" value="Transket_pyr"/>
    <property type="match status" value="1"/>
</dbReference>
<dbReference type="AlphaFoldDB" id="A0A1F6VQX5"/>
<dbReference type="InterPro" id="IPR005475">
    <property type="entry name" value="Transketolase-like_Pyr-bd"/>
</dbReference>
<name>A0A1F6VQX5_9BACT</name>
<dbReference type="SUPFAM" id="SSF52922">
    <property type="entry name" value="TK C-terminal domain-like"/>
    <property type="match status" value="1"/>
</dbReference>
<dbReference type="STRING" id="1801752.A3J61_01520"/>
<comment type="similarity">
    <text evidence="2">Belongs to the transketolase family.</text>
</comment>
<dbReference type="Gene3D" id="3.40.50.970">
    <property type="match status" value="1"/>
</dbReference>
<proteinExistence type="inferred from homology"/>
<evidence type="ECO:0000256" key="1">
    <source>
        <dbReference type="ARBA" id="ARBA00001964"/>
    </source>
</evidence>
<dbReference type="SUPFAM" id="SSF52518">
    <property type="entry name" value="Thiamin diphosphate-binding fold (THDP-binding)"/>
    <property type="match status" value="1"/>
</dbReference>
<evidence type="ECO:0000259" key="4">
    <source>
        <dbReference type="SMART" id="SM00861"/>
    </source>
</evidence>
<evidence type="ECO:0000256" key="3">
    <source>
        <dbReference type="ARBA" id="ARBA00023052"/>
    </source>
</evidence>
<dbReference type="InterPro" id="IPR009014">
    <property type="entry name" value="Transketo_C/PFOR_II"/>
</dbReference>
<dbReference type="InterPro" id="IPR051157">
    <property type="entry name" value="PDH/Transketolase"/>
</dbReference>
<dbReference type="CDD" id="cd07033">
    <property type="entry name" value="TPP_PYR_DXS_TK_like"/>
    <property type="match status" value="1"/>
</dbReference>
<sequence>MLNPNAKLNTKVFDTDCEVSPIRKGFGEGLLQAGKLNDQVVGLCADLTESTQMHLFANEFKNRFIEVGVAEQNLATVASGMSAMGKIPFISSYAMFSPGRNWEQIRTTIAYNDRKVIIAGSHAGISVGPDGGTHQAIEDIALMRVMPNMCVISPCDAIEAFKATIATLNWPTPVYIRLAREKTPIITTANTPFAIGKAQILWESSTNPSLGSKASKLEACIVVCGALVHRALLAAKELEGKGVGSIVVNLATIKPFDAETIISCAKKTGAVVTVEEHQIAGGMGSAVAECLAQNCPVPIEFIGVQNKFGQSGTMDELIAHYKMDVPDIIEAVQKVISRKG</sequence>
<gene>
    <name evidence="5" type="ORF">A3J61_01520</name>
</gene>